<keyword evidence="2" id="KW-0540">Nuclease</keyword>
<dbReference type="InterPro" id="IPR004843">
    <property type="entry name" value="Calcineurin-like_PHP"/>
</dbReference>
<keyword evidence="3" id="KW-1185">Reference proteome</keyword>
<dbReference type="InterPro" id="IPR029052">
    <property type="entry name" value="Metallo-depent_PP-like"/>
</dbReference>
<comment type="caution">
    <text evidence="2">The sequence shown here is derived from an EMBL/GenBank/DDBJ whole genome shotgun (WGS) entry which is preliminary data.</text>
</comment>
<dbReference type="GO" id="GO:0016787">
    <property type="term" value="F:hydrolase activity"/>
    <property type="evidence" value="ECO:0007669"/>
    <property type="project" value="UniProtKB-KW"/>
</dbReference>
<keyword evidence="2" id="KW-0255">Endonuclease</keyword>
<dbReference type="InterPro" id="IPR026336">
    <property type="entry name" value="PdeM-like"/>
</dbReference>
<dbReference type="InterPro" id="IPR024173">
    <property type="entry name" value="Pesterase_MJ0037-like"/>
</dbReference>
<keyword evidence="2" id="KW-0378">Hydrolase</keyword>
<evidence type="ECO:0000313" key="2">
    <source>
        <dbReference type="EMBL" id="MBL0419339.1"/>
    </source>
</evidence>
<proteinExistence type="predicted"/>
<dbReference type="EC" id="3.1.-.-" evidence="2"/>
<dbReference type="RefSeq" id="WP_201682380.1">
    <property type="nucleotide sequence ID" value="NZ_JAEQNA010000001.1"/>
</dbReference>
<dbReference type="Proteomes" id="UP000613011">
    <property type="component" value="Unassembled WGS sequence"/>
</dbReference>
<keyword evidence="2" id="KW-0436">Ligase</keyword>
<sequence>MTIVFGGQALVLDPTGALWWPRHRLLVATDLHLEKGSHHARRGFFLPPYDTHATLLRLRQVCERWQAQRLMLLGDCFHDPGGLARLDPLARADFDQLRRLDPVWIRGNHDRDVVPPGFTPYDVFEADGLVFRHEAEPAAVNEISGHFHPKARIAHRGASVERPCFAEDGRKLVLPAFGAYAGGLSVEAPALRRLFTSPLRVHLLGQHRVHSFRLGS</sequence>
<dbReference type="EMBL" id="JAEQNA010000001">
    <property type="protein sequence ID" value="MBL0419339.1"/>
    <property type="molecule type" value="Genomic_DNA"/>
</dbReference>
<gene>
    <name evidence="2" type="primary">pdeM</name>
    <name evidence="2" type="ORF">JI739_03160</name>
</gene>
<feature type="domain" description="Calcineurin-like phosphoesterase" evidence="1">
    <location>
        <begin position="24"/>
        <end position="121"/>
    </location>
</feature>
<dbReference type="PANTHER" id="PTHR39323:SF1">
    <property type="entry name" value="BLR1149 PROTEIN"/>
    <property type="match status" value="1"/>
</dbReference>
<dbReference type="PANTHER" id="PTHR39323">
    <property type="entry name" value="BLR1149 PROTEIN"/>
    <property type="match status" value="1"/>
</dbReference>
<dbReference type="GO" id="GO:0004519">
    <property type="term" value="F:endonuclease activity"/>
    <property type="evidence" value="ECO:0007669"/>
    <property type="project" value="UniProtKB-KW"/>
</dbReference>
<dbReference type="SUPFAM" id="SSF56300">
    <property type="entry name" value="Metallo-dependent phosphatases"/>
    <property type="match status" value="1"/>
</dbReference>
<dbReference type="PIRSF" id="PIRSF000887">
    <property type="entry name" value="Pesterase_MJ0037"/>
    <property type="match status" value="1"/>
</dbReference>
<dbReference type="NCBIfam" id="TIGR04123">
    <property type="entry name" value="P_estr_lig_assc"/>
    <property type="match status" value="1"/>
</dbReference>
<organism evidence="2 3">
    <name type="scientific">Ramlibacter aurantiacus</name>
    <dbReference type="NCBI Taxonomy" id="2801330"/>
    <lineage>
        <taxon>Bacteria</taxon>
        <taxon>Pseudomonadati</taxon>
        <taxon>Pseudomonadota</taxon>
        <taxon>Betaproteobacteria</taxon>
        <taxon>Burkholderiales</taxon>
        <taxon>Comamonadaceae</taxon>
        <taxon>Ramlibacter</taxon>
    </lineage>
</organism>
<protein>
    <submittedName>
        <fullName evidence="2">Ligase-associated DNA damage response endonuclease PdeM</fullName>
        <ecNumber evidence="2">3.1.-.-</ecNumber>
    </submittedName>
</protein>
<evidence type="ECO:0000259" key="1">
    <source>
        <dbReference type="Pfam" id="PF00149"/>
    </source>
</evidence>
<dbReference type="GO" id="GO:0016874">
    <property type="term" value="F:ligase activity"/>
    <property type="evidence" value="ECO:0007669"/>
    <property type="project" value="UniProtKB-KW"/>
</dbReference>
<name>A0A936ZRH9_9BURK</name>
<reference evidence="2" key="1">
    <citation type="submission" date="2021-01" db="EMBL/GenBank/DDBJ databases">
        <title>Ramlibacter sp. strain AW1 16S ribosomal RNA gene Genome sequencing and assembly.</title>
        <authorList>
            <person name="Kang M."/>
        </authorList>
    </citation>
    <scope>NUCLEOTIDE SEQUENCE</scope>
    <source>
        <strain evidence="2">AW1</strain>
    </source>
</reference>
<accession>A0A936ZRH9</accession>
<evidence type="ECO:0000313" key="3">
    <source>
        <dbReference type="Proteomes" id="UP000613011"/>
    </source>
</evidence>
<dbReference type="AlphaFoldDB" id="A0A936ZRH9"/>
<dbReference type="Gene3D" id="3.60.21.10">
    <property type="match status" value="1"/>
</dbReference>
<dbReference type="Pfam" id="PF00149">
    <property type="entry name" value="Metallophos"/>
    <property type="match status" value="1"/>
</dbReference>